<dbReference type="AlphaFoldDB" id="A0A7H1PYX7"/>
<dbReference type="EMBL" id="CP051006">
    <property type="protein sequence ID" value="QNT93257.1"/>
    <property type="molecule type" value="Genomic_DNA"/>
</dbReference>
<name>A0A7H1PYX7_9ACTN</name>
<evidence type="ECO:0000313" key="3">
    <source>
        <dbReference type="Proteomes" id="UP000516422"/>
    </source>
</evidence>
<gene>
    <name evidence="2" type="ORF">HEP81_02943</name>
</gene>
<dbReference type="KEGG" id="sgf:HEP81_02943"/>
<proteinExistence type="predicted"/>
<protein>
    <submittedName>
        <fullName evidence="2">Uncharacterized protein</fullName>
    </submittedName>
</protein>
<feature type="region of interest" description="Disordered" evidence="1">
    <location>
        <begin position="304"/>
        <end position="336"/>
    </location>
</feature>
<reference evidence="2 3" key="1">
    <citation type="submission" date="2020-04" db="EMBL/GenBank/DDBJ databases">
        <title>Characterization and engineering of Streptomyces griseofuscus DSM40191 as a potential heterologous host for expression of BGCs.</title>
        <authorList>
            <person name="Gren T."/>
            <person name="Whitford C.M."/>
            <person name="Mohite O.S."/>
            <person name="Joergensen T.S."/>
            <person name="Nielsen J.B."/>
            <person name="Lee S.Y."/>
            <person name="Weber T."/>
        </authorList>
    </citation>
    <scope>NUCLEOTIDE SEQUENCE [LARGE SCALE GENOMIC DNA]</scope>
    <source>
        <strain evidence="2 3">DSM 40191</strain>
    </source>
</reference>
<sequence length="336" mass="37415">MNWASRVNAARKSGKIPHTQELYGYRTHRGYEIKLVDIPAWRLAELTPLPVPARLTKPHAVAAALQKQPQPMGLTKPLQGRALRIIQTLITATEAQGHKAALGTTQGAPPPHRRRKAPPHFTITAQGGGVGFLVLQEQECSEHVPTDKELADAKKHSWMRISRFDCTPSSRLRFILRGGSPHRASEWADLADRPLEEQLAEIVQEVGLRGEAAKRKRLAEQKAREEERKRWEAAMQEAHAAYAHAYRVKHLGEQADTWYQASLLTEYIAAVGDHATSLPPGQERAETEAWLAFADAHLQNLTESVSAPKLPTPPKPSGDDLKPFLGHWSPYGPRSY</sequence>
<dbReference type="Proteomes" id="UP000516422">
    <property type="component" value="Chromosome"/>
</dbReference>
<organism evidence="2 3">
    <name type="scientific">Streptomyces griseofuscus</name>
    <dbReference type="NCBI Taxonomy" id="146922"/>
    <lineage>
        <taxon>Bacteria</taxon>
        <taxon>Bacillati</taxon>
        <taxon>Actinomycetota</taxon>
        <taxon>Actinomycetes</taxon>
        <taxon>Kitasatosporales</taxon>
        <taxon>Streptomycetaceae</taxon>
        <taxon>Streptomyces</taxon>
    </lineage>
</organism>
<evidence type="ECO:0000313" key="2">
    <source>
        <dbReference type="EMBL" id="QNT93257.1"/>
    </source>
</evidence>
<evidence type="ECO:0000256" key="1">
    <source>
        <dbReference type="SAM" id="MobiDB-lite"/>
    </source>
</evidence>
<accession>A0A7H1PYX7</accession>